<dbReference type="EMBL" id="AVOT02010638">
    <property type="protein sequence ID" value="MBW0490557.1"/>
    <property type="molecule type" value="Genomic_DNA"/>
</dbReference>
<protein>
    <submittedName>
        <fullName evidence="2">Uncharacterized protein</fullName>
    </submittedName>
</protein>
<evidence type="ECO:0000256" key="1">
    <source>
        <dbReference type="SAM" id="MobiDB-lite"/>
    </source>
</evidence>
<keyword evidence="3" id="KW-1185">Reference proteome</keyword>
<dbReference type="Proteomes" id="UP000765509">
    <property type="component" value="Unassembled WGS sequence"/>
</dbReference>
<organism evidence="2 3">
    <name type="scientific">Austropuccinia psidii MF-1</name>
    <dbReference type="NCBI Taxonomy" id="1389203"/>
    <lineage>
        <taxon>Eukaryota</taxon>
        <taxon>Fungi</taxon>
        <taxon>Dikarya</taxon>
        <taxon>Basidiomycota</taxon>
        <taxon>Pucciniomycotina</taxon>
        <taxon>Pucciniomycetes</taxon>
        <taxon>Pucciniales</taxon>
        <taxon>Sphaerophragmiaceae</taxon>
        <taxon>Austropuccinia</taxon>
    </lineage>
</organism>
<dbReference type="PANTHER" id="PTHR35396:SF1">
    <property type="entry name" value="SMALL SECRETED PROTEIN"/>
    <property type="match status" value="1"/>
</dbReference>
<dbReference type="AlphaFoldDB" id="A0A9Q3H4A2"/>
<proteinExistence type="predicted"/>
<dbReference type="OrthoDB" id="160054at2759"/>
<comment type="caution">
    <text evidence="2">The sequence shown here is derived from an EMBL/GenBank/DDBJ whole genome shotgun (WGS) entry which is preliminary data.</text>
</comment>
<name>A0A9Q3H4A2_9BASI</name>
<evidence type="ECO:0000313" key="2">
    <source>
        <dbReference type="EMBL" id="MBW0490557.1"/>
    </source>
</evidence>
<evidence type="ECO:0000313" key="3">
    <source>
        <dbReference type="Proteomes" id="UP000765509"/>
    </source>
</evidence>
<feature type="region of interest" description="Disordered" evidence="1">
    <location>
        <begin position="87"/>
        <end position="106"/>
    </location>
</feature>
<accession>A0A9Q3H4A2</accession>
<dbReference type="PANTHER" id="PTHR35396">
    <property type="entry name" value="SMALL SECRETED PROTEIN"/>
    <property type="match status" value="1"/>
</dbReference>
<reference evidence="2" key="1">
    <citation type="submission" date="2021-03" db="EMBL/GenBank/DDBJ databases">
        <title>Draft genome sequence of rust myrtle Austropuccinia psidii MF-1, a brazilian biotype.</title>
        <authorList>
            <person name="Quecine M.C."/>
            <person name="Pachon D.M.R."/>
            <person name="Bonatelli M.L."/>
            <person name="Correr F.H."/>
            <person name="Franceschini L.M."/>
            <person name="Leite T.F."/>
            <person name="Margarido G.R.A."/>
            <person name="Almeida C.A."/>
            <person name="Ferrarezi J.A."/>
            <person name="Labate C.A."/>
        </authorList>
    </citation>
    <scope>NUCLEOTIDE SEQUENCE</scope>
    <source>
        <strain evidence="2">MF-1</strain>
    </source>
</reference>
<gene>
    <name evidence="2" type="ORF">O181_030272</name>
</gene>
<feature type="region of interest" description="Disordered" evidence="1">
    <location>
        <begin position="117"/>
        <end position="167"/>
    </location>
</feature>
<sequence length="167" mass="18037">MRKLQKYPQSNHTRLTCVSLLSSHMVNAAPLQAYRRPKIWKRASLTPTPFFGSDNLGGISGVTGNPIANPTTGGFGYETSDGKFHDGAADTSKMQRGHDSKYPGFSLPPAWKKVRYPSGLSAQPRQPKCGGPNDANKDPGQVKGSYGNYTPAPARNYKAPSAQRLGM</sequence>